<dbReference type="Proteomes" id="UP001082899">
    <property type="component" value="Unassembled WGS sequence"/>
</dbReference>
<keyword evidence="3" id="KW-1185">Reference proteome</keyword>
<gene>
    <name evidence="2" type="ORF">OVY01_15600</name>
</gene>
<accession>A0ABT3ZQQ9</accession>
<proteinExistence type="predicted"/>
<feature type="region of interest" description="Disordered" evidence="1">
    <location>
        <begin position="18"/>
        <end position="41"/>
    </location>
</feature>
<feature type="compositionally biased region" description="Basic and acidic residues" evidence="1">
    <location>
        <begin position="22"/>
        <end position="41"/>
    </location>
</feature>
<dbReference type="EMBL" id="JAPMXC010000005">
    <property type="protein sequence ID" value="MCY0388607.1"/>
    <property type="molecule type" value="Genomic_DNA"/>
</dbReference>
<evidence type="ECO:0000313" key="3">
    <source>
        <dbReference type="Proteomes" id="UP001082899"/>
    </source>
</evidence>
<organism evidence="2 3">
    <name type="scientific">Robbsia betulipollinis</name>
    <dbReference type="NCBI Taxonomy" id="2981849"/>
    <lineage>
        <taxon>Bacteria</taxon>
        <taxon>Pseudomonadati</taxon>
        <taxon>Pseudomonadota</taxon>
        <taxon>Betaproteobacteria</taxon>
        <taxon>Burkholderiales</taxon>
        <taxon>Burkholderiaceae</taxon>
        <taxon>Robbsia</taxon>
    </lineage>
</organism>
<sequence>MAGIVLLAACAGPVGTRTPGPRFDDAGRNDARHDGLVTDARPRDADPLDVLPVARFTSLAAVDDLSRCIGERWARLSVFAPGKVTLHPGWRGLIVDVKTARDPLARAYVEIYPAAGVTHADYFVRSFVSDPDEDLRRRALQSCF</sequence>
<reference evidence="2" key="1">
    <citation type="submission" date="2022-11" db="EMBL/GenBank/DDBJ databases">
        <title>Robbsia betulipollinis sp. nov., isolated from pollen of birch (Betula pendula).</title>
        <authorList>
            <person name="Shi H."/>
            <person name="Ambika Manirajan B."/>
            <person name="Ratering S."/>
            <person name="Geissler-Plaum R."/>
            <person name="Schnell S."/>
        </authorList>
    </citation>
    <scope>NUCLEOTIDE SEQUENCE</scope>
    <source>
        <strain evidence="2">Bb-Pol-6</strain>
    </source>
</reference>
<evidence type="ECO:0000313" key="2">
    <source>
        <dbReference type="EMBL" id="MCY0388607.1"/>
    </source>
</evidence>
<name>A0ABT3ZQQ9_9BURK</name>
<evidence type="ECO:0008006" key="4">
    <source>
        <dbReference type="Google" id="ProtNLM"/>
    </source>
</evidence>
<protein>
    <recommendedName>
        <fullName evidence="4">Lipoprotein</fullName>
    </recommendedName>
</protein>
<evidence type="ECO:0000256" key="1">
    <source>
        <dbReference type="SAM" id="MobiDB-lite"/>
    </source>
</evidence>
<comment type="caution">
    <text evidence="2">The sequence shown here is derived from an EMBL/GenBank/DDBJ whole genome shotgun (WGS) entry which is preliminary data.</text>
</comment>
<dbReference type="RefSeq" id="WP_267848495.1">
    <property type="nucleotide sequence ID" value="NZ_JAPMXC010000005.1"/>
</dbReference>